<protein>
    <submittedName>
        <fullName evidence="4">Uncharacterized protein LOC101847527</fullName>
    </submittedName>
</protein>
<feature type="chain" id="PRO_5046372353" evidence="2">
    <location>
        <begin position="29"/>
        <end position="262"/>
    </location>
</feature>
<dbReference type="RefSeq" id="XP_005108535.1">
    <property type="nucleotide sequence ID" value="XM_005108478.3"/>
</dbReference>
<evidence type="ECO:0000313" key="3">
    <source>
        <dbReference type="Proteomes" id="UP000694888"/>
    </source>
</evidence>
<dbReference type="GeneID" id="101847527"/>
<dbReference type="Proteomes" id="UP000694888">
    <property type="component" value="Unplaced"/>
</dbReference>
<evidence type="ECO:0000256" key="1">
    <source>
        <dbReference type="SAM" id="MobiDB-lite"/>
    </source>
</evidence>
<proteinExistence type="predicted"/>
<accession>A0ABM0K4H2</accession>
<sequence length="262" mass="28664">MAFSSALRWRKVATFITAVLLFVLGIDCSPLHESLGGPGSLCPKGWYHYQRFCVAKGKGASDRAVAMYCDGFGGIGIKGLCIIKARVNSDTSRQDPEEEDHRKSATLSLDFSLGAGKSFLGSTSAEKGYHPTQAMDGSDESNDSSYNNDNDNDNAVMNPGKFASTLRDSSNALVSELDDEDNLLDVKLCPVGWKHYRSMCVYRPFTITETCRLLDSVEFHGLCLKHANTQALESPDGKGYFQEGKRICCCAHVKARGNRYGC</sequence>
<feature type="signal peptide" evidence="2">
    <location>
        <begin position="1"/>
        <end position="28"/>
    </location>
</feature>
<evidence type="ECO:0000313" key="4">
    <source>
        <dbReference type="RefSeq" id="XP_005108535.1"/>
    </source>
</evidence>
<feature type="region of interest" description="Disordered" evidence="1">
    <location>
        <begin position="122"/>
        <end position="161"/>
    </location>
</feature>
<keyword evidence="2" id="KW-0732">Signal</keyword>
<gene>
    <name evidence="4" type="primary">LOC101847527</name>
</gene>
<keyword evidence="3" id="KW-1185">Reference proteome</keyword>
<organism evidence="3 4">
    <name type="scientific">Aplysia californica</name>
    <name type="common">California sea hare</name>
    <dbReference type="NCBI Taxonomy" id="6500"/>
    <lineage>
        <taxon>Eukaryota</taxon>
        <taxon>Metazoa</taxon>
        <taxon>Spiralia</taxon>
        <taxon>Lophotrochozoa</taxon>
        <taxon>Mollusca</taxon>
        <taxon>Gastropoda</taxon>
        <taxon>Heterobranchia</taxon>
        <taxon>Euthyneura</taxon>
        <taxon>Tectipleura</taxon>
        <taxon>Aplysiida</taxon>
        <taxon>Aplysioidea</taxon>
        <taxon>Aplysiidae</taxon>
        <taxon>Aplysia</taxon>
    </lineage>
</organism>
<name>A0ABM0K4H2_APLCA</name>
<evidence type="ECO:0000256" key="2">
    <source>
        <dbReference type="SAM" id="SignalP"/>
    </source>
</evidence>
<reference evidence="4" key="1">
    <citation type="submission" date="2025-08" db="UniProtKB">
        <authorList>
            <consortium name="RefSeq"/>
        </authorList>
    </citation>
    <scope>IDENTIFICATION</scope>
</reference>